<dbReference type="Proteomes" id="UP000053467">
    <property type="component" value="Unassembled WGS sequence"/>
</dbReference>
<dbReference type="AlphaFoldDB" id="A0A101I190"/>
<comment type="caution">
    <text evidence="2">The sequence shown here is derived from an EMBL/GenBank/DDBJ whole genome shotgun (WGS) entry which is preliminary data.</text>
</comment>
<reference evidence="3" key="1">
    <citation type="journal article" date="2015" name="MBio">
        <title>Genome-Resolved Metagenomic Analysis Reveals Roles for Candidate Phyla and Other Microbial Community Members in Biogeochemical Transformations in Oil Reservoirs.</title>
        <authorList>
            <person name="Hu P."/>
            <person name="Tom L."/>
            <person name="Singh A."/>
            <person name="Thomas B.C."/>
            <person name="Baker B.J."/>
            <person name="Piceno Y.M."/>
            <person name="Andersen G.L."/>
            <person name="Banfield J.F."/>
        </authorList>
    </citation>
    <scope>NUCLEOTIDE SEQUENCE [LARGE SCALE GENOMIC DNA]</scope>
</reference>
<name>A0A101I190_UNCT6</name>
<feature type="transmembrane region" description="Helical" evidence="1">
    <location>
        <begin position="47"/>
        <end position="68"/>
    </location>
</feature>
<sequence length="172" mass="19791">MEGYLNFVKRYPLISSFVQFAILGFLGEIISYSLRKKLKTIGNPFQIFLKILAWGILGIVIKMGFTGSKGSLKALIENKLFFNIKESSFFYALTLSTLTNTFFGPQMMFFHRLEENIITGRKDFKGIEFSLFSLLWFWIPAHTFTFMLPKDYQIGIAAIWSIVLGIILSIKK</sequence>
<feature type="transmembrane region" description="Helical" evidence="1">
    <location>
        <begin position="88"/>
        <end position="109"/>
    </location>
</feature>
<gene>
    <name evidence="2" type="ORF">XE03_1231</name>
</gene>
<feature type="transmembrane region" description="Helical" evidence="1">
    <location>
        <begin position="12"/>
        <end position="35"/>
    </location>
</feature>
<keyword evidence="1" id="KW-0472">Membrane</keyword>
<evidence type="ECO:0000256" key="1">
    <source>
        <dbReference type="SAM" id="Phobius"/>
    </source>
</evidence>
<accession>A0A101I190</accession>
<keyword evidence="1" id="KW-0812">Transmembrane</keyword>
<evidence type="ECO:0000313" key="3">
    <source>
        <dbReference type="Proteomes" id="UP000053467"/>
    </source>
</evidence>
<dbReference type="PATRIC" id="fig|1635277.3.peg.1534"/>
<evidence type="ECO:0000313" key="2">
    <source>
        <dbReference type="EMBL" id="KUK86868.1"/>
    </source>
</evidence>
<proteinExistence type="predicted"/>
<keyword evidence="1" id="KW-1133">Transmembrane helix</keyword>
<dbReference type="EMBL" id="LGGX01000011">
    <property type="protein sequence ID" value="KUK86868.1"/>
    <property type="molecule type" value="Genomic_DNA"/>
</dbReference>
<feature type="transmembrane region" description="Helical" evidence="1">
    <location>
        <begin position="129"/>
        <end position="148"/>
    </location>
</feature>
<feature type="transmembrane region" description="Helical" evidence="1">
    <location>
        <begin position="154"/>
        <end position="170"/>
    </location>
</feature>
<protein>
    <submittedName>
        <fullName evidence="2">Uncharacterized protein</fullName>
    </submittedName>
</protein>
<organism evidence="2 3">
    <name type="scientific">candidate division TA06 bacterium 34_109</name>
    <dbReference type="NCBI Taxonomy" id="1635277"/>
    <lineage>
        <taxon>Bacteria</taxon>
        <taxon>Bacteria division TA06</taxon>
    </lineage>
</organism>